<dbReference type="EMBL" id="JAHDYS010000001">
    <property type="protein sequence ID" value="MBT1070292.1"/>
    <property type="molecule type" value="Genomic_DNA"/>
</dbReference>
<accession>A0ABS5U3P8</accession>
<feature type="compositionally biased region" description="Low complexity" evidence="1">
    <location>
        <begin position="63"/>
        <end position="78"/>
    </location>
</feature>
<organism evidence="2 3">
    <name type="scientific">Pelotalea chapellei</name>
    <dbReference type="NCBI Taxonomy" id="44671"/>
    <lineage>
        <taxon>Bacteria</taxon>
        <taxon>Pseudomonadati</taxon>
        <taxon>Thermodesulfobacteriota</taxon>
        <taxon>Desulfuromonadia</taxon>
        <taxon>Geobacterales</taxon>
        <taxon>Geobacteraceae</taxon>
        <taxon>Pelotalea</taxon>
    </lineage>
</organism>
<name>A0ABS5U3P8_9BACT</name>
<feature type="compositionally biased region" description="Basic and acidic residues" evidence="1">
    <location>
        <begin position="80"/>
        <end position="96"/>
    </location>
</feature>
<keyword evidence="3" id="KW-1185">Reference proteome</keyword>
<protein>
    <submittedName>
        <fullName evidence="2">Uncharacterized protein</fullName>
    </submittedName>
</protein>
<proteinExistence type="predicted"/>
<evidence type="ECO:0000313" key="2">
    <source>
        <dbReference type="EMBL" id="MBT1070292.1"/>
    </source>
</evidence>
<dbReference type="RefSeq" id="WP_214296002.1">
    <property type="nucleotide sequence ID" value="NZ_JAHDYS010000001.1"/>
</dbReference>
<evidence type="ECO:0000313" key="3">
    <source>
        <dbReference type="Proteomes" id="UP000784128"/>
    </source>
</evidence>
<reference evidence="2 3" key="1">
    <citation type="submission" date="2021-05" db="EMBL/GenBank/DDBJ databases">
        <title>The draft genome of Geobacter chapellei DSM 13688.</title>
        <authorList>
            <person name="Xu Z."/>
            <person name="Masuda Y."/>
            <person name="Itoh H."/>
            <person name="Senoo K."/>
        </authorList>
    </citation>
    <scope>NUCLEOTIDE SEQUENCE [LARGE SCALE GENOMIC DNA]</scope>
    <source>
        <strain evidence="2 3">DSM 13688</strain>
    </source>
</reference>
<feature type="region of interest" description="Disordered" evidence="1">
    <location>
        <begin position="51"/>
        <end position="96"/>
    </location>
</feature>
<dbReference type="Proteomes" id="UP000784128">
    <property type="component" value="Unassembled WGS sequence"/>
</dbReference>
<gene>
    <name evidence="2" type="ORF">KJB30_00695</name>
</gene>
<evidence type="ECO:0000256" key="1">
    <source>
        <dbReference type="SAM" id="MobiDB-lite"/>
    </source>
</evidence>
<comment type="caution">
    <text evidence="2">The sequence shown here is derived from an EMBL/GenBank/DDBJ whole genome shotgun (WGS) entry which is preliminary data.</text>
</comment>
<sequence>MNTKKLSAGDIIDARCTRCKEVLNHRIVAMVEEKVVRVECNTCGGAHGYYPPPAPKAAKAPKKASTGSSSKSSGTSTRTSRKDPGEADRDEWAALRPNMESERAVAYTMDGKFRMNSLVNHSSFGLGVVKQLIPPNKMQVLFQDGMKLLRCQ</sequence>